<dbReference type="RefSeq" id="XP_062719623.1">
    <property type="nucleotide sequence ID" value="XM_062865897.1"/>
</dbReference>
<feature type="region of interest" description="Disordered" evidence="5">
    <location>
        <begin position="187"/>
        <end position="206"/>
    </location>
</feature>
<accession>A0AAJ0M000</accession>
<dbReference type="InterPro" id="IPR018392">
    <property type="entry name" value="LysM"/>
</dbReference>
<name>A0AAJ0M000_9PEZI</name>
<dbReference type="Proteomes" id="UP001273166">
    <property type="component" value="Unassembled WGS sequence"/>
</dbReference>
<evidence type="ECO:0000256" key="3">
    <source>
        <dbReference type="ARBA" id="ARBA00023026"/>
    </source>
</evidence>
<dbReference type="PANTHER" id="PTHR34997:SF2">
    <property type="entry name" value="LYSM DOMAIN-CONTAINING PROTEIN-RELATED"/>
    <property type="match status" value="1"/>
</dbReference>
<dbReference type="InterPro" id="IPR052210">
    <property type="entry name" value="LysM1-like"/>
</dbReference>
<dbReference type="GO" id="GO:0008061">
    <property type="term" value="F:chitin binding"/>
    <property type="evidence" value="ECO:0007669"/>
    <property type="project" value="UniProtKB-KW"/>
</dbReference>
<dbReference type="PANTHER" id="PTHR34997">
    <property type="entry name" value="AM15"/>
    <property type="match status" value="1"/>
</dbReference>
<dbReference type="Pfam" id="PF01476">
    <property type="entry name" value="LysM"/>
    <property type="match status" value="2"/>
</dbReference>
<feature type="domain" description="LysM" evidence="7">
    <location>
        <begin position="132"/>
        <end position="179"/>
    </location>
</feature>
<keyword evidence="9" id="KW-1185">Reference proteome</keyword>
<feature type="compositionally biased region" description="Low complexity" evidence="5">
    <location>
        <begin position="187"/>
        <end position="202"/>
    </location>
</feature>
<evidence type="ECO:0000256" key="5">
    <source>
        <dbReference type="SAM" id="MobiDB-lite"/>
    </source>
</evidence>
<feature type="domain" description="LysM" evidence="7">
    <location>
        <begin position="221"/>
        <end position="267"/>
    </location>
</feature>
<evidence type="ECO:0000256" key="2">
    <source>
        <dbReference type="ARBA" id="ARBA00022729"/>
    </source>
</evidence>
<organism evidence="8 9">
    <name type="scientific">Chaetomium strumarium</name>
    <dbReference type="NCBI Taxonomy" id="1170767"/>
    <lineage>
        <taxon>Eukaryota</taxon>
        <taxon>Fungi</taxon>
        <taxon>Dikarya</taxon>
        <taxon>Ascomycota</taxon>
        <taxon>Pezizomycotina</taxon>
        <taxon>Sordariomycetes</taxon>
        <taxon>Sordariomycetidae</taxon>
        <taxon>Sordariales</taxon>
        <taxon>Chaetomiaceae</taxon>
        <taxon>Chaetomium</taxon>
    </lineage>
</organism>
<dbReference type="SUPFAM" id="SSF54106">
    <property type="entry name" value="LysM domain"/>
    <property type="match status" value="2"/>
</dbReference>
<evidence type="ECO:0000256" key="6">
    <source>
        <dbReference type="SAM" id="SignalP"/>
    </source>
</evidence>
<sequence>MRTVLSSLLLGLVVTAAAASLDSHRVRRQASEVPPGPVDPDAPSDCTYFYTPRDVSDNCTHIEQAHGLTHEDFVKWNPSLKADCSGIKVGNSYCIEVNYGVPSPTTSTTAPTSTATTKPSPTQSGLIDTCTKFYRAVPGDYCVKIAAELGTFTFADFLAWNPAVRSDCSGLFAGWYYCVEAPKPTAPSTTTTTSSTATPTETCNPTAPTPTQPVAICGCTKWHEIVSGDTCSVIIQKYGLDGRDFYSWNSNVGGQCELLLLGYYVCVGV</sequence>
<keyword evidence="3" id="KW-0843">Virulence</keyword>
<comment type="caution">
    <text evidence="8">The sequence shown here is derived from an EMBL/GenBank/DDBJ whole genome shotgun (WGS) entry which is preliminary data.</text>
</comment>
<evidence type="ECO:0000259" key="7">
    <source>
        <dbReference type="PROSITE" id="PS51782"/>
    </source>
</evidence>
<dbReference type="Gene3D" id="3.10.350.10">
    <property type="entry name" value="LysM domain"/>
    <property type="match status" value="3"/>
</dbReference>
<reference evidence="8" key="2">
    <citation type="submission" date="2023-06" db="EMBL/GenBank/DDBJ databases">
        <authorList>
            <consortium name="Lawrence Berkeley National Laboratory"/>
            <person name="Mondo S.J."/>
            <person name="Hensen N."/>
            <person name="Bonometti L."/>
            <person name="Westerberg I."/>
            <person name="Brannstrom I.O."/>
            <person name="Guillou S."/>
            <person name="Cros-Aarteil S."/>
            <person name="Calhoun S."/>
            <person name="Haridas S."/>
            <person name="Kuo A."/>
            <person name="Pangilinan J."/>
            <person name="Riley R."/>
            <person name="Labutti K."/>
            <person name="Andreopoulos B."/>
            <person name="Lipzen A."/>
            <person name="Chen C."/>
            <person name="Yanf M."/>
            <person name="Daum C."/>
            <person name="Ng V."/>
            <person name="Clum A."/>
            <person name="Steindorff A."/>
            <person name="Ohm R."/>
            <person name="Martin F."/>
            <person name="Silar P."/>
            <person name="Natvig D."/>
            <person name="Lalanne C."/>
            <person name="Gautier V."/>
            <person name="Ament-Velasquez S.L."/>
            <person name="Kruys A."/>
            <person name="Hutchinson M.I."/>
            <person name="Powell A.J."/>
            <person name="Barry K."/>
            <person name="Miller A.N."/>
            <person name="Grigoriev I.V."/>
            <person name="Debuchy R."/>
            <person name="Gladieux P."/>
            <person name="Thoren M.H."/>
            <person name="Johannesson H."/>
        </authorList>
    </citation>
    <scope>NUCLEOTIDE SEQUENCE</scope>
    <source>
        <strain evidence="8">CBS 333.67</strain>
    </source>
</reference>
<keyword evidence="1" id="KW-0147">Chitin-binding</keyword>
<feature type="signal peptide" evidence="6">
    <location>
        <begin position="1"/>
        <end position="19"/>
    </location>
</feature>
<proteinExistence type="inferred from homology"/>
<gene>
    <name evidence="8" type="ORF">B0T15DRAFT_439714</name>
</gene>
<dbReference type="GeneID" id="87884726"/>
<dbReference type="CDD" id="cd00118">
    <property type="entry name" value="LysM"/>
    <property type="match status" value="3"/>
</dbReference>
<feature type="chain" id="PRO_5042497212" description="LysM domain-containing protein" evidence="6">
    <location>
        <begin position="20"/>
        <end position="269"/>
    </location>
</feature>
<dbReference type="InterPro" id="IPR036779">
    <property type="entry name" value="LysM_dom_sf"/>
</dbReference>
<dbReference type="EMBL" id="JAUDZG010000006">
    <property type="protein sequence ID" value="KAK3303843.1"/>
    <property type="molecule type" value="Genomic_DNA"/>
</dbReference>
<feature type="domain" description="LysM" evidence="7">
    <location>
        <begin position="48"/>
        <end position="95"/>
    </location>
</feature>
<keyword evidence="2 6" id="KW-0732">Signal</keyword>
<protein>
    <recommendedName>
        <fullName evidence="7">LysM domain-containing protein</fullName>
    </recommendedName>
</protein>
<evidence type="ECO:0000256" key="1">
    <source>
        <dbReference type="ARBA" id="ARBA00022669"/>
    </source>
</evidence>
<evidence type="ECO:0000256" key="4">
    <source>
        <dbReference type="ARBA" id="ARBA00044955"/>
    </source>
</evidence>
<comment type="similarity">
    <text evidence="4">Belongs to the secreted LysM effector family.</text>
</comment>
<evidence type="ECO:0000313" key="8">
    <source>
        <dbReference type="EMBL" id="KAK3303843.1"/>
    </source>
</evidence>
<dbReference type="SMART" id="SM00257">
    <property type="entry name" value="LysM"/>
    <property type="match status" value="3"/>
</dbReference>
<evidence type="ECO:0000313" key="9">
    <source>
        <dbReference type="Proteomes" id="UP001273166"/>
    </source>
</evidence>
<reference evidence="8" key="1">
    <citation type="journal article" date="2023" name="Mol. Phylogenet. Evol.">
        <title>Genome-scale phylogeny and comparative genomics of the fungal order Sordariales.</title>
        <authorList>
            <person name="Hensen N."/>
            <person name="Bonometti L."/>
            <person name="Westerberg I."/>
            <person name="Brannstrom I.O."/>
            <person name="Guillou S."/>
            <person name="Cros-Aarteil S."/>
            <person name="Calhoun S."/>
            <person name="Haridas S."/>
            <person name="Kuo A."/>
            <person name="Mondo S."/>
            <person name="Pangilinan J."/>
            <person name="Riley R."/>
            <person name="LaButti K."/>
            <person name="Andreopoulos B."/>
            <person name="Lipzen A."/>
            <person name="Chen C."/>
            <person name="Yan M."/>
            <person name="Daum C."/>
            <person name="Ng V."/>
            <person name="Clum A."/>
            <person name="Steindorff A."/>
            <person name="Ohm R.A."/>
            <person name="Martin F."/>
            <person name="Silar P."/>
            <person name="Natvig D.O."/>
            <person name="Lalanne C."/>
            <person name="Gautier V."/>
            <person name="Ament-Velasquez S.L."/>
            <person name="Kruys A."/>
            <person name="Hutchinson M.I."/>
            <person name="Powell A.J."/>
            <person name="Barry K."/>
            <person name="Miller A.N."/>
            <person name="Grigoriev I.V."/>
            <person name="Debuchy R."/>
            <person name="Gladieux P."/>
            <person name="Hiltunen Thoren M."/>
            <person name="Johannesson H."/>
        </authorList>
    </citation>
    <scope>NUCLEOTIDE SEQUENCE</scope>
    <source>
        <strain evidence="8">CBS 333.67</strain>
    </source>
</reference>
<dbReference type="PROSITE" id="PS51782">
    <property type="entry name" value="LYSM"/>
    <property type="match status" value="3"/>
</dbReference>
<dbReference type="AlphaFoldDB" id="A0AAJ0M000"/>